<gene>
    <name evidence="1" type="ORF">PVAG01_08220</name>
</gene>
<keyword evidence="2" id="KW-1185">Reference proteome</keyword>
<evidence type="ECO:0000313" key="2">
    <source>
        <dbReference type="Proteomes" id="UP001629113"/>
    </source>
</evidence>
<dbReference type="Proteomes" id="UP001629113">
    <property type="component" value="Unassembled WGS sequence"/>
</dbReference>
<organism evidence="1 2">
    <name type="scientific">Phlyctema vagabunda</name>
    <dbReference type="NCBI Taxonomy" id="108571"/>
    <lineage>
        <taxon>Eukaryota</taxon>
        <taxon>Fungi</taxon>
        <taxon>Dikarya</taxon>
        <taxon>Ascomycota</taxon>
        <taxon>Pezizomycotina</taxon>
        <taxon>Leotiomycetes</taxon>
        <taxon>Helotiales</taxon>
        <taxon>Dermateaceae</taxon>
        <taxon>Phlyctema</taxon>
    </lineage>
</organism>
<protein>
    <submittedName>
        <fullName evidence="1">Uncharacterized protein</fullName>
    </submittedName>
</protein>
<proteinExistence type="predicted"/>
<comment type="caution">
    <text evidence="1">The sequence shown here is derived from an EMBL/GenBank/DDBJ whole genome shotgun (WGS) entry which is preliminary data.</text>
</comment>
<evidence type="ECO:0000313" key="1">
    <source>
        <dbReference type="EMBL" id="KAL3419722.1"/>
    </source>
</evidence>
<reference evidence="1 2" key="1">
    <citation type="submission" date="2024-06" db="EMBL/GenBank/DDBJ databases">
        <title>Complete genome of Phlyctema vagabunda strain 19-DSS-EL-015.</title>
        <authorList>
            <person name="Fiorenzani C."/>
        </authorList>
    </citation>
    <scope>NUCLEOTIDE SEQUENCE [LARGE SCALE GENOMIC DNA]</scope>
    <source>
        <strain evidence="1 2">19-DSS-EL-015</strain>
    </source>
</reference>
<sequence>MVEDSVTEAEAVLGCRPGIVDKSKVNVVVNGPPGGVTTGIDESVLFNVNLTLEKDEAASEGDVVLVTALEVILVKVEDEVVTEAVSDDDREGVAAFDAVPVNVEDEVSVPLNAGNEVTLDTEVDEAVGNGAVPLGIVSCVTVPLKIGNEVTLESDVAEAVAVDKRAALSVEDVGNRGVVSSGDAKETVPLNTGNDVTLEIEAALMLSSVLSNEDVLVTEIGRDAVVLDEPVLFE</sequence>
<name>A0ABR4P971_9HELO</name>
<dbReference type="EMBL" id="JBFCZG010000007">
    <property type="protein sequence ID" value="KAL3419722.1"/>
    <property type="molecule type" value="Genomic_DNA"/>
</dbReference>
<accession>A0ABR4P971</accession>